<feature type="region of interest" description="Disordered" evidence="10">
    <location>
        <begin position="1"/>
        <end position="52"/>
    </location>
</feature>
<evidence type="ECO:0000256" key="3">
    <source>
        <dbReference type="ARBA" id="ARBA00020628"/>
    </source>
</evidence>
<evidence type="ECO:0000259" key="11">
    <source>
        <dbReference type="PROSITE" id="PS50913"/>
    </source>
</evidence>
<dbReference type="PROSITE" id="PS50913">
    <property type="entry name" value="GRIP"/>
    <property type="match status" value="1"/>
</dbReference>
<dbReference type="InterPro" id="IPR014801">
    <property type="entry name" value="Mediator_Med5_fun"/>
</dbReference>
<accession>A0A9P7GJ83</accession>
<evidence type="ECO:0000256" key="7">
    <source>
        <dbReference type="ARBA" id="ARBA00023242"/>
    </source>
</evidence>
<dbReference type="Pfam" id="PF01465">
    <property type="entry name" value="GRIP"/>
    <property type="match status" value="1"/>
</dbReference>
<feature type="compositionally biased region" description="Polar residues" evidence="10">
    <location>
        <begin position="782"/>
        <end position="806"/>
    </location>
</feature>
<evidence type="ECO:0000256" key="9">
    <source>
        <dbReference type="SAM" id="Coils"/>
    </source>
</evidence>
<feature type="compositionally biased region" description="Low complexity" evidence="10">
    <location>
        <begin position="121"/>
        <end position="132"/>
    </location>
</feature>
<feature type="domain" description="GRIP" evidence="11">
    <location>
        <begin position="815"/>
        <end position="874"/>
    </location>
</feature>
<evidence type="ECO:0000256" key="10">
    <source>
        <dbReference type="SAM" id="MobiDB-lite"/>
    </source>
</evidence>
<evidence type="ECO:0000256" key="5">
    <source>
        <dbReference type="ARBA" id="ARBA00023159"/>
    </source>
</evidence>
<keyword evidence="6" id="KW-0804">Transcription</keyword>
<feature type="coiled-coil region" evidence="9">
    <location>
        <begin position="322"/>
        <end position="476"/>
    </location>
</feature>
<comment type="caution">
    <text evidence="12">The sequence shown here is derived from an EMBL/GenBank/DDBJ whole genome shotgun (WGS) entry which is preliminary data.</text>
</comment>
<feature type="compositionally biased region" description="Polar residues" evidence="10">
    <location>
        <begin position="231"/>
        <end position="248"/>
    </location>
</feature>
<evidence type="ECO:0000256" key="1">
    <source>
        <dbReference type="ARBA" id="ARBA00004123"/>
    </source>
</evidence>
<comment type="subcellular location">
    <subcellularLocation>
        <location evidence="1">Nucleus</location>
    </subcellularLocation>
</comment>
<reference evidence="12" key="1">
    <citation type="submission" date="2020-07" db="EMBL/GenBank/DDBJ databases">
        <authorList>
            <person name="Nieuwenhuis M."/>
            <person name="Van De Peppel L.J.J."/>
        </authorList>
    </citation>
    <scope>NUCLEOTIDE SEQUENCE</scope>
    <source>
        <strain evidence="12">AP01</strain>
        <tissue evidence="12">Mycelium</tissue>
    </source>
</reference>
<keyword evidence="7" id="KW-0539">Nucleus</keyword>
<dbReference type="Proteomes" id="UP000775547">
    <property type="component" value="Unassembled WGS sequence"/>
</dbReference>
<dbReference type="OrthoDB" id="5549158at2759"/>
<feature type="compositionally biased region" description="Low complexity" evidence="10">
    <location>
        <begin position="156"/>
        <end position="171"/>
    </location>
</feature>
<keyword evidence="13" id="KW-1185">Reference proteome</keyword>
<evidence type="ECO:0000313" key="12">
    <source>
        <dbReference type="EMBL" id="KAG5648052.1"/>
    </source>
</evidence>
<reference evidence="12" key="2">
    <citation type="submission" date="2021-10" db="EMBL/GenBank/DDBJ databases">
        <title>Phylogenomics reveals ancestral predisposition of the termite-cultivated fungus Termitomyces towards a domesticated lifestyle.</title>
        <authorList>
            <person name="Auxier B."/>
            <person name="Grum-Grzhimaylo A."/>
            <person name="Cardenas M.E."/>
            <person name="Lodge J.D."/>
            <person name="Laessoe T."/>
            <person name="Pedersen O."/>
            <person name="Smith M.E."/>
            <person name="Kuyper T.W."/>
            <person name="Franco-Molano E.A."/>
            <person name="Baroni T.J."/>
            <person name="Aanen D.K."/>
        </authorList>
    </citation>
    <scope>NUCLEOTIDE SEQUENCE</scope>
    <source>
        <strain evidence="12">AP01</strain>
        <tissue evidence="12">Mycelium</tissue>
    </source>
</reference>
<dbReference type="PANTHER" id="PTHR35784:SF1">
    <property type="entry name" value="MEDIATOR OF RNA POLYMERASE II TRANSCRIPTION SUBUNIT 5"/>
    <property type="match status" value="1"/>
</dbReference>
<feature type="region of interest" description="Disordered" evidence="10">
    <location>
        <begin position="65"/>
        <end position="252"/>
    </location>
</feature>
<comment type="similarity">
    <text evidence="2">Belongs to the Mediator complex subunit 5 family.</text>
</comment>
<evidence type="ECO:0000256" key="8">
    <source>
        <dbReference type="ARBA" id="ARBA00031256"/>
    </source>
</evidence>
<gene>
    <name evidence="12" type="ORF">DXG03_007087</name>
</gene>
<dbReference type="GO" id="GO:0003712">
    <property type="term" value="F:transcription coregulator activity"/>
    <property type="evidence" value="ECO:0007669"/>
    <property type="project" value="InterPro"/>
</dbReference>
<feature type="region of interest" description="Disordered" evidence="10">
    <location>
        <begin position="776"/>
        <end position="817"/>
    </location>
</feature>
<keyword evidence="9" id="KW-0175">Coiled coil</keyword>
<evidence type="ECO:0000256" key="2">
    <source>
        <dbReference type="ARBA" id="ARBA00008782"/>
    </source>
</evidence>
<dbReference type="SUPFAM" id="SSF46579">
    <property type="entry name" value="Prefoldin"/>
    <property type="match status" value="1"/>
</dbReference>
<dbReference type="GO" id="GO:0016592">
    <property type="term" value="C:mediator complex"/>
    <property type="evidence" value="ECO:0007669"/>
    <property type="project" value="InterPro"/>
</dbReference>
<dbReference type="GO" id="GO:0006357">
    <property type="term" value="P:regulation of transcription by RNA polymerase II"/>
    <property type="evidence" value="ECO:0007669"/>
    <property type="project" value="InterPro"/>
</dbReference>
<evidence type="ECO:0000256" key="4">
    <source>
        <dbReference type="ARBA" id="ARBA00023015"/>
    </source>
</evidence>
<dbReference type="PANTHER" id="PTHR35784">
    <property type="entry name" value="MEDIATOR OF RNA POLYMERASE II TRANSCRIPTION SUBUNIT 5"/>
    <property type="match status" value="1"/>
</dbReference>
<evidence type="ECO:0000313" key="13">
    <source>
        <dbReference type="Proteomes" id="UP000775547"/>
    </source>
</evidence>
<keyword evidence="5" id="KW-0010">Activator</keyword>
<dbReference type="InterPro" id="IPR000237">
    <property type="entry name" value="GRIP_dom"/>
</dbReference>
<protein>
    <recommendedName>
        <fullName evidence="3">Mediator of RNA polymerase II transcription subunit 5</fullName>
    </recommendedName>
    <alternativeName>
        <fullName evidence="8">Mediator complex subunit 5</fullName>
    </alternativeName>
</protein>
<feature type="coiled-coil region" evidence="9">
    <location>
        <begin position="546"/>
        <end position="644"/>
    </location>
</feature>
<feature type="compositionally biased region" description="Low complexity" evidence="10">
    <location>
        <begin position="87"/>
        <end position="109"/>
    </location>
</feature>
<feature type="compositionally biased region" description="Polar residues" evidence="10">
    <location>
        <begin position="31"/>
        <end position="45"/>
    </location>
</feature>
<organism evidence="12 13">
    <name type="scientific">Asterophora parasitica</name>
    <dbReference type="NCBI Taxonomy" id="117018"/>
    <lineage>
        <taxon>Eukaryota</taxon>
        <taxon>Fungi</taxon>
        <taxon>Dikarya</taxon>
        <taxon>Basidiomycota</taxon>
        <taxon>Agaricomycotina</taxon>
        <taxon>Agaricomycetes</taxon>
        <taxon>Agaricomycetidae</taxon>
        <taxon>Agaricales</taxon>
        <taxon>Tricholomatineae</taxon>
        <taxon>Lyophyllaceae</taxon>
        <taxon>Asterophora</taxon>
    </lineage>
</organism>
<dbReference type="EMBL" id="JABCKV010000005">
    <property type="protein sequence ID" value="KAG5648052.1"/>
    <property type="molecule type" value="Genomic_DNA"/>
</dbReference>
<proteinExistence type="inferred from homology"/>
<sequence>MFSQFRQAVENLAPIPRPPSPGDARREGVSRSGSVGPTSKNSSPTPLREGRKLTLEDRLRAATFAIGDASNATTPEISRKASPAVGSVVSTHPLSPSSTPLPDSPPAASHKAAIDIPTSIDAALADPPAGDLTSDPVNSQSDPLSEHPTVTEAPLEAASVVESDSTEVSTTIRASSDVAPGTPSEESYTDTAAHEPEIPQPTADTTANSFDPEAEFVAPVEPAPFDPPETAESTTAPEARSSVSSGTNAQATALEELQERLRQVEQRFTDVSTSFKRLQAEKQAADLVLRELTPLETLQDSTALREYLQSLTSKTEIFQVEIKRLNGKLEVQEDRIEELRDTHRLESSSQSAQIEKLQTQVAEAEALLTAAQGADAQAEEFSAGQKAEIERLQKEVESVKRLAREEEEKRVKAISLLKTVRQKLVKAEKERDDVMKEKVSFQEKDRGEREREQTERARLQNALEAANAERERALIGLKAQFDKEVVYLRERFDKELNATKGQYELEGASLKNAHTQEIFSRDSRILSLQQSLSSVTKDKNTFFEDLQMRQAEVESAQSHLESLQSQKTELQYQLREIGDRYALLQDDLAEAQRENETRARKPATSADEVARLLSTAEAKYENRISDLKRSLTSLEKERNDNEADWSRKLREKTREVDDLKQVVGSATRVEEEHEAVVAGLKASIGRIEGESRLLQEQLQELRENNLRVREGEKSWKSQEQDLNSKIATLEQQVDESKQREAQLRAGNKASLYGSAVCIKVQSSAALLERQRNPGVGYWTSRPAESNTTGSPTSVDTPSSETGSRLSSPAPPAKAAKEEEVNLEYLRNVILQFLENKEMREYLKHAIQDGSLSISAFVSTLLQAARSPELHEPATLDNVCRVALDAHYSSGLAPIGSVVPYDESPLAVLATVQDALALLRTAHSLPMSHFHQLTTSASELMILLLTCVSDFTQISTAQAMLYYADVCDLVQNFRLTQDVRQVLDGYTFQLGLVMGDDAKAAREAQVGRVVAYNILYPVISLGLYLPLPEWPKGADMEGVDLKDWQLPHLLTPFEAVVNADGISNADWRRALQAALLASVRRSELIAQCDHVISRVKGVNAIQEDEITRSFLRDLLQSMIQLDLISSSFAEGIDTLMANADLLRLQAEAQDHNVELEVHSAYLESKITPDHDVNDLGPWIYRISQDVTSHSIFALVIIKRFTSLSAAFDVDALSHLCKVLYTYDAALDIMALHVKISDLISCALLFLDQYDCETVGDPQTAVSHLGDVVLFVQYTTSRYHLEPNLLSGEKRRLSSAFLGSTDVIYSADSLSGEDTAAFGPWFKALFDTGSEGIEDSILRSTQPQTLLKISPTLFLQAIMVHLAQKIDRDTLNNGVSYFTGPLLNWTLVGIIKALIKDIQQKGFGIPAQVEILQNLLLSPSCPRPVLALCAPKVFLLLRHKKAKPAMAGLKIDVAAVRRVVTEALGLPAEENLTGVSPIGSRVVWEEEPRQAIQAALLLARSGKAPSLDVERYIKIMPPIKFLHVLWEELLIPASMGELESCKRLATFVLTTPRSPSTPPLLPIFLHVVTPSLIFAIEHQKPPENTMNVELLVTIVSSALTSAFHLELGIRSVTGQPRFALGQPSSGMARKFAVDLRARLDPTSRTILQRLASSQSFATNFPVFMSELG</sequence>
<name>A0A9P7GJ83_9AGAR</name>
<keyword evidence="4" id="KW-0805">Transcription regulation</keyword>
<evidence type="ECO:0000256" key="6">
    <source>
        <dbReference type="ARBA" id="ARBA00023163"/>
    </source>
</evidence>
<feature type="coiled-coil region" evidence="9">
    <location>
        <begin position="684"/>
        <end position="746"/>
    </location>
</feature>